<evidence type="ECO:0000313" key="3">
    <source>
        <dbReference type="EnsemblPlants" id="KEH33332"/>
    </source>
</evidence>
<name>A0A072UUP3_MEDTR</name>
<evidence type="ECO:0000313" key="2">
    <source>
        <dbReference type="EMBL" id="KEH33332.1"/>
    </source>
</evidence>
<dbReference type="PANTHER" id="PTHR33116">
    <property type="entry name" value="REVERSE TRANSCRIPTASE ZINC-BINDING DOMAIN-CONTAINING PROTEIN-RELATED-RELATED"/>
    <property type="match status" value="1"/>
</dbReference>
<dbReference type="HOGENOM" id="CLU_000680_15_8_1"/>
<evidence type="ECO:0000313" key="4">
    <source>
        <dbReference type="Proteomes" id="UP000002051"/>
    </source>
</evidence>
<keyword evidence="4" id="KW-1185">Reference proteome</keyword>
<reference evidence="2 4" key="2">
    <citation type="journal article" date="2014" name="BMC Genomics">
        <title>An improved genome release (version Mt4.0) for the model legume Medicago truncatula.</title>
        <authorList>
            <person name="Tang H."/>
            <person name="Krishnakumar V."/>
            <person name="Bidwell S."/>
            <person name="Rosen B."/>
            <person name="Chan A."/>
            <person name="Zhou S."/>
            <person name="Gentzbittel L."/>
            <person name="Childs K.L."/>
            <person name="Yandell M."/>
            <person name="Gundlach H."/>
            <person name="Mayer K.F."/>
            <person name="Schwartz D.C."/>
            <person name="Town C.D."/>
        </authorList>
    </citation>
    <scope>GENOME REANNOTATION</scope>
    <source>
        <strain evidence="2">A17</strain>
        <strain evidence="3 4">cv. Jemalong A17</strain>
    </source>
</reference>
<keyword evidence="1" id="KW-1133">Transmembrane helix</keyword>
<dbReference type="AlphaFoldDB" id="A0A072UUP3"/>
<evidence type="ECO:0000256" key="1">
    <source>
        <dbReference type="SAM" id="Phobius"/>
    </source>
</evidence>
<dbReference type="EnsemblPlants" id="KEH33332">
    <property type="protein sequence ID" value="KEH33332"/>
    <property type="gene ID" value="MTR_3g435820"/>
</dbReference>
<reference evidence="2 4" key="1">
    <citation type="journal article" date="2011" name="Nature">
        <title>The Medicago genome provides insight into the evolution of rhizobial symbioses.</title>
        <authorList>
            <person name="Young N.D."/>
            <person name="Debelle F."/>
            <person name="Oldroyd G.E."/>
            <person name="Geurts R."/>
            <person name="Cannon S.B."/>
            <person name="Udvardi M.K."/>
            <person name="Benedito V.A."/>
            <person name="Mayer K.F."/>
            <person name="Gouzy J."/>
            <person name="Schoof H."/>
            <person name="Van de Peer Y."/>
            <person name="Proost S."/>
            <person name="Cook D.R."/>
            <person name="Meyers B.C."/>
            <person name="Spannagl M."/>
            <person name="Cheung F."/>
            <person name="De Mita S."/>
            <person name="Krishnakumar V."/>
            <person name="Gundlach H."/>
            <person name="Zhou S."/>
            <person name="Mudge J."/>
            <person name="Bharti A.K."/>
            <person name="Murray J.D."/>
            <person name="Naoumkina M.A."/>
            <person name="Rosen B."/>
            <person name="Silverstein K.A."/>
            <person name="Tang H."/>
            <person name="Rombauts S."/>
            <person name="Zhao P.X."/>
            <person name="Zhou P."/>
            <person name="Barbe V."/>
            <person name="Bardou P."/>
            <person name="Bechner M."/>
            <person name="Bellec A."/>
            <person name="Berger A."/>
            <person name="Berges H."/>
            <person name="Bidwell S."/>
            <person name="Bisseling T."/>
            <person name="Choisne N."/>
            <person name="Couloux A."/>
            <person name="Denny R."/>
            <person name="Deshpande S."/>
            <person name="Dai X."/>
            <person name="Doyle J.J."/>
            <person name="Dudez A.M."/>
            <person name="Farmer A.D."/>
            <person name="Fouteau S."/>
            <person name="Franken C."/>
            <person name="Gibelin C."/>
            <person name="Gish J."/>
            <person name="Goldstein S."/>
            <person name="Gonzalez A.J."/>
            <person name="Green P.J."/>
            <person name="Hallab A."/>
            <person name="Hartog M."/>
            <person name="Hua A."/>
            <person name="Humphray S.J."/>
            <person name="Jeong D.H."/>
            <person name="Jing Y."/>
            <person name="Jocker A."/>
            <person name="Kenton S.M."/>
            <person name="Kim D.J."/>
            <person name="Klee K."/>
            <person name="Lai H."/>
            <person name="Lang C."/>
            <person name="Lin S."/>
            <person name="Macmil S.L."/>
            <person name="Magdelenat G."/>
            <person name="Matthews L."/>
            <person name="McCorrison J."/>
            <person name="Monaghan E.L."/>
            <person name="Mun J.H."/>
            <person name="Najar F.Z."/>
            <person name="Nicholson C."/>
            <person name="Noirot C."/>
            <person name="O'Bleness M."/>
            <person name="Paule C.R."/>
            <person name="Poulain J."/>
            <person name="Prion F."/>
            <person name="Qin B."/>
            <person name="Qu C."/>
            <person name="Retzel E.F."/>
            <person name="Riddle C."/>
            <person name="Sallet E."/>
            <person name="Samain S."/>
            <person name="Samson N."/>
            <person name="Sanders I."/>
            <person name="Saurat O."/>
            <person name="Scarpelli C."/>
            <person name="Schiex T."/>
            <person name="Segurens B."/>
            <person name="Severin A.J."/>
            <person name="Sherrier D.J."/>
            <person name="Shi R."/>
            <person name="Sims S."/>
            <person name="Singer S.R."/>
            <person name="Sinharoy S."/>
            <person name="Sterck L."/>
            <person name="Viollet A."/>
            <person name="Wang B.B."/>
            <person name="Wang K."/>
            <person name="Wang M."/>
            <person name="Wang X."/>
            <person name="Warfsmann J."/>
            <person name="Weissenbach J."/>
            <person name="White D.D."/>
            <person name="White J.D."/>
            <person name="Wiley G.B."/>
            <person name="Wincker P."/>
            <person name="Xing Y."/>
            <person name="Yang L."/>
            <person name="Yao Z."/>
            <person name="Ying F."/>
            <person name="Zhai J."/>
            <person name="Zhou L."/>
            <person name="Zuber A."/>
            <person name="Denarie J."/>
            <person name="Dixon R.A."/>
            <person name="May G.D."/>
            <person name="Schwartz D.C."/>
            <person name="Rogers J."/>
            <person name="Quetier F."/>
            <person name="Town C.D."/>
            <person name="Roe B.A."/>
        </authorList>
    </citation>
    <scope>NUCLEOTIDE SEQUENCE [LARGE SCALE GENOMIC DNA]</scope>
    <source>
        <strain evidence="2">A17</strain>
        <strain evidence="3 4">cv. Jemalong A17</strain>
    </source>
</reference>
<keyword evidence="1 2" id="KW-0812">Transmembrane</keyword>
<organism evidence="2 4">
    <name type="scientific">Medicago truncatula</name>
    <name type="common">Barrel medic</name>
    <name type="synonym">Medicago tribuloides</name>
    <dbReference type="NCBI Taxonomy" id="3880"/>
    <lineage>
        <taxon>Eukaryota</taxon>
        <taxon>Viridiplantae</taxon>
        <taxon>Streptophyta</taxon>
        <taxon>Embryophyta</taxon>
        <taxon>Tracheophyta</taxon>
        <taxon>Spermatophyta</taxon>
        <taxon>Magnoliopsida</taxon>
        <taxon>eudicotyledons</taxon>
        <taxon>Gunneridae</taxon>
        <taxon>Pentapetalae</taxon>
        <taxon>rosids</taxon>
        <taxon>fabids</taxon>
        <taxon>Fabales</taxon>
        <taxon>Fabaceae</taxon>
        <taxon>Papilionoideae</taxon>
        <taxon>50 kb inversion clade</taxon>
        <taxon>NPAAA clade</taxon>
        <taxon>Hologalegina</taxon>
        <taxon>IRL clade</taxon>
        <taxon>Trifolieae</taxon>
        <taxon>Medicago</taxon>
    </lineage>
</organism>
<keyword evidence="1" id="KW-0472">Membrane</keyword>
<gene>
    <name evidence="2" type="ordered locus">MTR_3g435820</name>
</gene>
<feature type="transmembrane region" description="Helical" evidence="1">
    <location>
        <begin position="30"/>
        <end position="52"/>
    </location>
</feature>
<dbReference type="Proteomes" id="UP000002051">
    <property type="component" value="Chromosome 3"/>
</dbReference>
<dbReference type="PANTHER" id="PTHR33116:SF78">
    <property type="entry name" value="OS12G0587133 PROTEIN"/>
    <property type="match status" value="1"/>
</dbReference>
<protein>
    <submittedName>
        <fullName evidence="2">Transmembrane protein, putative</fullName>
    </submittedName>
</protein>
<sequence>MGHKFILYRYRLSRRLNSWGNNYISFGGRIVLLNSVLNVIPIFYLSCFKMLVKVWKKVMRIQRGFLWEGVGGGKKISLVKWDIICTKKSKGGLGVRNVKMVNLSLLAKWKWRLIQGDHDLWEDVLVEKYGRNIINIAYGSSDTWPRWESKWWLDLVRLEEGEEHPWFNAVVARLVGNGMDTSFWKVAWQGFCSTHEVDRWSWGLESNSGFSVKSLYTKLELLMLGENGCSKGEMRVFRQIWKSGAPSKVVNFEWKLLHDRIPTRVRSSAGCVWVAAAFPLLPVSLAACFCWCGRSYSPSVCIVFWGQWGYGAEF</sequence>
<proteinExistence type="predicted"/>
<dbReference type="EMBL" id="CM001219">
    <property type="protein sequence ID" value="KEH33332.1"/>
    <property type="molecule type" value="Genomic_DNA"/>
</dbReference>
<accession>A0A072UUP3</accession>
<reference evidence="3" key="3">
    <citation type="submission" date="2015-04" db="UniProtKB">
        <authorList>
            <consortium name="EnsemblPlants"/>
        </authorList>
    </citation>
    <scope>IDENTIFICATION</scope>
    <source>
        <strain evidence="3">cv. Jemalong A17</strain>
    </source>
</reference>